<dbReference type="AlphaFoldDB" id="A0A841KT63"/>
<protein>
    <recommendedName>
        <fullName evidence="1">Peptidase M15C domain-containing protein</fullName>
    </recommendedName>
</protein>
<dbReference type="PROSITE" id="PS51257">
    <property type="entry name" value="PROKAR_LIPOPROTEIN"/>
    <property type="match status" value="1"/>
</dbReference>
<keyword evidence="3" id="KW-1185">Reference proteome</keyword>
<dbReference type="RefSeq" id="WP_184307206.1">
    <property type="nucleotide sequence ID" value="NZ_JACHEN010000001.1"/>
</dbReference>
<dbReference type="CDD" id="cd14845">
    <property type="entry name" value="L-Ala-D-Glu_peptidase_like"/>
    <property type="match status" value="1"/>
</dbReference>
<accession>A0A841KT63</accession>
<dbReference type="InterPro" id="IPR009045">
    <property type="entry name" value="Zn_M74/Hedgehog-like"/>
</dbReference>
<reference evidence="2 3" key="1">
    <citation type="submission" date="2020-08" db="EMBL/GenBank/DDBJ databases">
        <title>Genomic Encyclopedia of Type Strains, Phase IV (KMG-IV): sequencing the most valuable type-strain genomes for metagenomic binning, comparative biology and taxonomic classification.</title>
        <authorList>
            <person name="Goeker M."/>
        </authorList>
    </citation>
    <scope>NUCLEOTIDE SEQUENCE [LARGE SCALE GENOMIC DNA]</scope>
    <source>
        <strain evidence="2 3">DSM 103526</strain>
    </source>
</reference>
<evidence type="ECO:0000313" key="3">
    <source>
        <dbReference type="Proteomes" id="UP000579281"/>
    </source>
</evidence>
<proteinExistence type="predicted"/>
<dbReference type="GO" id="GO:0008233">
    <property type="term" value="F:peptidase activity"/>
    <property type="evidence" value="ECO:0007669"/>
    <property type="project" value="InterPro"/>
</dbReference>
<gene>
    <name evidence="2" type="ORF">HNQ80_000171</name>
</gene>
<dbReference type="InterPro" id="IPR039561">
    <property type="entry name" value="Peptidase_M15C"/>
</dbReference>
<dbReference type="Proteomes" id="UP000579281">
    <property type="component" value="Unassembled WGS sequence"/>
</dbReference>
<name>A0A841KT63_9FIRM</name>
<evidence type="ECO:0000259" key="1">
    <source>
        <dbReference type="Pfam" id="PF13539"/>
    </source>
</evidence>
<feature type="domain" description="Peptidase M15C" evidence="1">
    <location>
        <begin position="157"/>
        <end position="236"/>
    </location>
</feature>
<organism evidence="2 3">
    <name type="scientific">Anaerosolibacter carboniphilus</name>
    <dbReference type="NCBI Taxonomy" id="1417629"/>
    <lineage>
        <taxon>Bacteria</taxon>
        <taxon>Bacillati</taxon>
        <taxon>Bacillota</taxon>
        <taxon>Clostridia</taxon>
        <taxon>Peptostreptococcales</taxon>
        <taxon>Thermotaleaceae</taxon>
        <taxon>Anaerosolibacter</taxon>
    </lineage>
</organism>
<evidence type="ECO:0000313" key="2">
    <source>
        <dbReference type="EMBL" id="MBB6214102.1"/>
    </source>
</evidence>
<dbReference type="Pfam" id="PF13539">
    <property type="entry name" value="Peptidase_M15_4"/>
    <property type="match status" value="1"/>
</dbReference>
<dbReference type="SUPFAM" id="SSF55166">
    <property type="entry name" value="Hedgehog/DD-peptidase"/>
    <property type="match status" value="1"/>
</dbReference>
<dbReference type="EMBL" id="JACHEN010000001">
    <property type="protein sequence ID" value="MBB6214102.1"/>
    <property type="molecule type" value="Genomic_DNA"/>
</dbReference>
<comment type="caution">
    <text evidence="2">The sequence shown here is derived from an EMBL/GenBank/DDBJ whole genome shotgun (WGS) entry which is preliminary data.</text>
</comment>
<dbReference type="Gene3D" id="3.30.1380.10">
    <property type="match status" value="1"/>
</dbReference>
<sequence length="242" mass="27324">MKYILTIVVIIASLLVSVGCTKVQEVEVVKAADTHVSQESTVEVSKKEERVSFSVASLPDGVMKNMNGVSWKPESPVAMDQLAYVRVLYWGFDDQSHEGELVVHKTVAKEIMEIFQILYEAKFPIEKIRLVDEYEGNDDLSMENNNTSAFNFRDVADSKGVLSKHSYGVAIDINPIQNPYMKGEKVSPAAGKSYLDRGEIRKGMIIKGDVCYKAFKDRGWTWGGEWKTMKDYQHFQKSIPLN</sequence>